<proteinExistence type="inferred from homology"/>
<accession>A0AAY4CK97</accession>
<dbReference type="GeneTree" id="ENSGT00940000161155"/>
<feature type="compositionally biased region" description="Polar residues" evidence="6">
    <location>
        <begin position="27"/>
        <end position="44"/>
    </location>
</feature>
<dbReference type="Proteomes" id="UP000694580">
    <property type="component" value="Chromosome 10"/>
</dbReference>
<dbReference type="GO" id="GO:0005385">
    <property type="term" value="F:zinc ion transmembrane transporter activity"/>
    <property type="evidence" value="ECO:0007669"/>
    <property type="project" value="TreeGrafter"/>
</dbReference>
<dbReference type="GO" id="GO:0005886">
    <property type="term" value="C:plasma membrane"/>
    <property type="evidence" value="ECO:0007669"/>
    <property type="project" value="TreeGrafter"/>
</dbReference>
<feature type="region of interest" description="Disordered" evidence="6">
    <location>
        <begin position="27"/>
        <end position="46"/>
    </location>
</feature>
<evidence type="ECO:0000256" key="1">
    <source>
        <dbReference type="ARBA" id="ARBA00004141"/>
    </source>
</evidence>
<reference evidence="9" key="2">
    <citation type="submission" date="2025-08" db="UniProtKB">
        <authorList>
            <consortium name="Ensembl"/>
        </authorList>
    </citation>
    <scope>IDENTIFICATION</scope>
</reference>
<feature type="transmembrane region" description="Helical" evidence="7">
    <location>
        <begin position="212"/>
        <end position="233"/>
    </location>
</feature>
<sequence>MSQSSRLLLFLHLGMLLMPGAVRCSSTQELDSRNPTGSEVSGPSENLEDAVEEQVYYLQQLFLHYGSNGTLTYNGLQKLLGSLGLGEVSMLEIRQGGARPSQTQTDGLTQTHTLSEPQPVPTASPKTQSKHGLFGKSSILFDHPTKKHLHGHCLNVTQLLWNFGLGSTSHITPSHFTFLCPALLYQIDSGVCLRHSEPDHADTEGNMAFLKAMGWSCLALTVISLPSLLALGLAPLLPPACIQSVLCPLAALAVGTLCGDALLHLLPHATSAPHNGHQDSILKGLSVLGGIFLLFLVESLLALRQQMKCLTYGLVPYCNEDMVYRIYFFVVSESSDPVTATTAQSGHGHSHGSPGQDHTSLGSLVWMVVMGDGIHNITDGLAIGVAFSQSLAGGLSTSVAVLCHELPHELGDLAVLLAAGWPMRRLAVFSVLSSALGFLGVLMGTLLGVHWAPVSSWVLTLTAGVFLYVALVDMMPEMLHGDWGTLRPLPRLLLQVLGLMAGGTIMLAIALGEEHLSFNLVDG</sequence>
<keyword evidence="8" id="KW-0732">Signal</keyword>
<dbReference type="InterPro" id="IPR003689">
    <property type="entry name" value="ZIP"/>
</dbReference>
<keyword evidence="3 7" id="KW-0812">Transmembrane</keyword>
<comment type="similarity">
    <text evidence="2">Belongs to the ZIP transporter (TC 2.A.5) family.</text>
</comment>
<evidence type="ECO:0000313" key="9">
    <source>
        <dbReference type="Ensembl" id="ENSDCDP00010033630.1"/>
    </source>
</evidence>
<feature type="transmembrane region" description="Helical" evidence="7">
    <location>
        <begin position="454"/>
        <end position="471"/>
    </location>
</feature>
<feature type="signal peptide" evidence="8">
    <location>
        <begin position="1"/>
        <end position="24"/>
    </location>
</feature>
<comment type="subcellular location">
    <subcellularLocation>
        <location evidence="1">Membrane</location>
        <topology evidence="1">Multi-pass membrane protein</topology>
    </subcellularLocation>
</comment>
<feature type="transmembrane region" description="Helical" evidence="7">
    <location>
        <begin position="426"/>
        <end position="448"/>
    </location>
</feature>
<name>A0AAY4CK97_9TELE</name>
<dbReference type="InterPro" id="IPR050799">
    <property type="entry name" value="ZIP_Transporter"/>
</dbReference>
<dbReference type="GO" id="GO:0140410">
    <property type="term" value="F:monoatomic cation:bicarbonate symporter activity"/>
    <property type="evidence" value="ECO:0007669"/>
    <property type="project" value="TreeGrafter"/>
</dbReference>
<feature type="compositionally biased region" description="Polar residues" evidence="6">
    <location>
        <begin position="100"/>
        <end position="116"/>
    </location>
</feature>
<evidence type="ECO:0000256" key="5">
    <source>
        <dbReference type="ARBA" id="ARBA00023136"/>
    </source>
</evidence>
<feature type="transmembrane region" description="Helical" evidence="7">
    <location>
        <begin position="245"/>
        <end position="265"/>
    </location>
</feature>
<dbReference type="Ensembl" id="ENSDCDT00010041647.1">
    <property type="protein sequence ID" value="ENSDCDP00010033630.1"/>
    <property type="gene ID" value="ENSDCDG00010021413.1"/>
</dbReference>
<keyword evidence="4 7" id="KW-1133">Transmembrane helix</keyword>
<evidence type="ECO:0000256" key="3">
    <source>
        <dbReference type="ARBA" id="ARBA00022692"/>
    </source>
</evidence>
<evidence type="ECO:0000256" key="7">
    <source>
        <dbReference type="SAM" id="Phobius"/>
    </source>
</evidence>
<keyword evidence="10" id="KW-1185">Reference proteome</keyword>
<feature type="chain" id="PRO_5044270919" description="Solute carrier family 39 member 5" evidence="8">
    <location>
        <begin position="25"/>
        <end position="523"/>
    </location>
</feature>
<evidence type="ECO:0008006" key="11">
    <source>
        <dbReference type="Google" id="ProtNLM"/>
    </source>
</evidence>
<dbReference type="PANTHER" id="PTHR12191">
    <property type="entry name" value="SOLUTE CARRIER FAMILY 39"/>
    <property type="match status" value="1"/>
</dbReference>
<keyword evidence="5 7" id="KW-0472">Membrane</keyword>
<feature type="transmembrane region" description="Helical" evidence="7">
    <location>
        <begin position="492"/>
        <end position="511"/>
    </location>
</feature>
<evidence type="ECO:0000256" key="6">
    <source>
        <dbReference type="SAM" id="MobiDB-lite"/>
    </source>
</evidence>
<protein>
    <recommendedName>
        <fullName evidence="11">Solute carrier family 39 member 5</fullName>
    </recommendedName>
</protein>
<dbReference type="GO" id="GO:0071578">
    <property type="term" value="P:zinc ion import across plasma membrane"/>
    <property type="evidence" value="ECO:0007669"/>
    <property type="project" value="TreeGrafter"/>
</dbReference>
<dbReference type="AlphaFoldDB" id="A0AAY4CK97"/>
<dbReference type="Pfam" id="PF02535">
    <property type="entry name" value="Zip"/>
    <property type="match status" value="1"/>
</dbReference>
<gene>
    <name evidence="9" type="primary">SLC39A5</name>
</gene>
<evidence type="ECO:0000256" key="2">
    <source>
        <dbReference type="ARBA" id="ARBA00006939"/>
    </source>
</evidence>
<evidence type="ECO:0000256" key="8">
    <source>
        <dbReference type="SAM" id="SignalP"/>
    </source>
</evidence>
<organism evidence="9 10">
    <name type="scientific">Denticeps clupeoides</name>
    <name type="common">denticle herring</name>
    <dbReference type="NCBI Taxonomy" id="299321"/>
    <lineage>
        <taxon>Eukaryota</taxon>
        <taxon>Metazoa</taxon>
        <taxon>Chordata</taxon>
        <taxon>Craniata</taxon>
        <taxon>Vertebrata</taxon>
        <taxon>Euteleostomi</taxon>
        <taxon>Actinopterygii</taxon>
        <taxon>Neopterygii</taxon>
        <taxon>Teleostei</taxon>
        <taxon>Clupei</taxon>
        <taxon>Clupeiformes</taxon>
        <taxon>Denticipitoidei</taxon>
        <taxon>Denticipitidae</taxon>
        <taxon>Denticeps</taxon>
    </lineage>
</organism>
<dbReference type="GO" id="GO:0030003">
    <property type="term" value="P:intracellular monoatomic cation homeostasis"/>
    <property type="evidence" value="ECO:0007669"/>
    <property type="project" value="TreeGrafter"/>
</dbReference>
<feature type="transmembrane region" description="Helical" evidence="7">
    <location>
        <begin position="285"/>
        <end position="303"/>
    </location>
</feature>
<dbReference type="PANTHER" id="PTHR12191:SF17">
    <property type="entry name" value="ZINC TRANSPORTER ZIP5"/>
    <property type="match status" value="1"/>
</dbReference>
<feature type="region of interest" description="Disordered" evidence="6">
    <location>
        <begin position="94"/>
        <end position="130"/>
    </location>
</feature>
<reference evidence="9 10" key="1">
    <citation type="submission" date="2020-06" db="EMBL/GenBank/DDBJ databases">
        <authorList>
            <consortium name="Wellcome Sanger Institute Data Sharing"/>
        </authorList>
    </citation>
    <scope>NUCLEOTIDE SEQUENCE [LARGE SCALE GENOMIC DNA]</scope>
</reference>
<evidence type="ECO:0000313" key="10">
    <source>
        <dbReference type="Proteomes" id="UP000694580"/>
    </source>
</evidence>
<evidence type="ECO:0000256" key="4">
    <source>
        <dbReference type="ARBA" id="ARBA00022989"/>
    </source>
</evidence>
<reference evidence="9" key="3">
    <citation type="submission" date="2025-09" db="UniProtKB">
        <authorList>
            <consortium name="Ensembl"/>
        </authorList>
    </citation>
    <scope>IDENTIFICATION</scope>
</reference>